<feature type="compositionally biased region" description="Basic and acidic residues" evidence="1">
    <location>
        <begin position="67"/>
        <end position="82"/>
    </location>
</feature>
<keyword evidence="4" id="KW-1185">Reference proteome</keyword>
<dbReference type="Proteomes" id="UP000184529">
    <property type="component" value="Unassembled WGS sequence"/>
</dbReference>
<keyword evidence="2" id="KW-0472">Membrane</keyword>
<reference evidence="4" key="1">
    <citation type="submission" date="2016-11" db="EMBL/GenBank/DDBJ databases">
        <authorList>
            <person name="Varghese N."/>
            <person name="Submissions S."/>
        </authorList>
    </citation>
    <scope>NUCLEOTIDE SEQUENCE [LARGE SCALE GENOMIC DNA]</scope>
    <source>
        <strain evidence="4">DSM 16057</strain>
    </source>
</reference>
<dbReference type="OrthoDB" id="1953500at2"/>
<feature type="transmembrane region" description="Helical" evidence="2">
    <location>
        <begin position="6"/>
        <end position="24"/>
    </location>
</feature>
<evidence type="ECO:0008006" key="5">
    <source>
        <dbReference type="Google" id="ProtNLM"/>
    </source>
</evidence>
<protein>
    <recommendedName>
        <fullName evidence="5">DUF2953 domain-containing protein</fullName>
    </recommendedName>
</protein>
<evidence type="ECO:0000313" key="3">
    <source>
        <dbReference type="EMBL" id="SHJ20807.1"/>
    </source>
</evidence>
<proteinExistence type="predicted"/>
<keyword evidence="2" id="KW-1133">Transmembrane helix</keyword>
<organism evidence="3 4">
    <name type="scientific">Desulfofundulus thermosubterraneus DSM 16057</name>
    <dbReference type="NCBI Taxonomy" id="1121432"/>
    <lineage>
        <taxon>Bacteria</taxon>
        <taxon>Bacillati</taxon>
        <taxon>Bacillota</taxon>
        <taxon>Clostridia</taxon>
        <taxon>Eubacteriales</taxon>
        <taxon>Peptococcaceae</taxon>
        <taxon>Desulfofundulus</taxon>
    </lineage>
</organism>
<feature type="region of interest" description="Disordered" evidence="1">
    <location>
        <begin position="58"/>
        <end position="85"/>
    </location>
</feature>
<dbReference type="AlphaFoldDB" id="A0A1M6HF46"/>
<gene>
    <name evidence="3" type="ORF">SAMN02745219_01997</name>
</gene>
<dbReference type="Pfam" id="PF11167">
    <property type="entry name" value="DUF2953"/>
    <property type="match status" value="1"/>
</dbReference>
<name>A0A1M6HF46_9FIRM</name>
<accession>A0A1M6HF46</accession>
<dbReference type="STRING" id="1121432.SAMN02745219_01997"/>
<dbReference type="RefSeq" id="WP_131821488.1">
    <property type="nucleotide sequence ID" value="NZ_FQZM01000023.1"/>
</dbReference>
<evidence type="ECO:0000313" key="4">
    <source>
        <dbReference type="Proteomes" id="UP000184529"/>
    </source>
</evidence>
<sequence>MWLWWLILILFFLFCVLVVVPLNLELYYRRRGQDHCLFLVVSTWFNIKYQLIPRERPPKPAPGLKAAKKEPRGVLPEKEKGKSPGGPLELFRRLISYVQLGQRVWPALKFLLHRTELRRFEWRTLVGLPDAAHTGMAVGGLWSIKGAVLAALYRLVSKKSVLPEVAVVPHFTGSSFGLLIHCIFTVRLGHIMVTAVKLAFVFIRDGLKKALPFTRLLKG</sequence>
<keyword evidence="2" id="KW-0812">Transmembrane</keyword>
<evidence type="ECO:0000256" key="1">
    <source>
        <dbReference type="SAM" id="MobiDB-lite"/>
    </source>
</evidence>
<dbReference type="InterPro" id="IPR021338">
    <property type="entry name" value="DUF2953"/>
</dbReference>
<dbReference type="EMBL" id="FQZM01000023">
    <property type="protein sequence ID" value="SHJ20807.1"/>
    <property type="molecule type" value="Genomic_DNA"/>
</dbReference>
<evidence type="ECO:0000256" key="2">
    <source>
        <dbReference type="SAM" id="Phobius"/>
    </source>
</evidence>